<dbReference type="EMBL" id="JAMZIH010008973">
    <property type="protein sequence ID" value="KAJ1670991.1"/>
    <property type="molecule type" value="Genomic_DNA"/>
</dbReference>
<protein>
    <submittedName>
        <fullName evidence="1">Origin recognition complex subunit 4</fullName>
    </submittedName>
</protein>
<dbReference type="Proteomes" id="UP001145114">
    <property type="component" value="Unassembled WGS sequence"/>
</dbReference>
<evidence type="ECO:0000313" key="2">
    <source>
        <dbReference type="Proteomes" id="UP001145114"/>
    </source>
</evidence>
<proteinExistence type="predicted"/>
<sequence>MKNLIELGYPRFNFEMVYETYKTFMSRNVNSMSVGGSLKLYKKSVALKAFETLVQLELVRPTDGFTAGGDVATGDSNTVASYGLIAGNTQASRCAKEFRMVQMMFEPCQVIEIIEGRNDIPTVIRKWGIGTTAAAVI</sequence>
<organism evidence="1 2">
    <name type="scientific">Spiromyces aspiralis</name>
    <dbReference type="NCBI Taxonomy" id="68401"/>
    <lineage>
        <taxon>Eukaryota</taxon>
        <taxon>Fungi</taxon>
        <taxon>Fungi incertae sedis</taxon>
        <taxon>Zoopagomycota</taxon>
        <taxon>Kickxellomycotina</taxon>
        <taxon>Kickxellomycetes</taxon>
        <taxon>Kickxellales</taxon>
        <taxon>Kickxellaceae</taxon>
        <taxon>Spiromyces</taxon>
    </lineage>
</organism>
<comment type="caution">
    <text evidence="1">The sequence shown here is derived from an EMBL/GenBank/DDBJ whole genome shotgun (WGS) entry which is preliminary data.</text>
</comment>
<keyword evidence="2" id="KW-1185">Reference proteome</keyword>
<name>A0ACC1H6Z4_9FUNG</name>
<reference evidence="1" key="1">
    <citation type="submission" date="2022-06" db="EMBL/GenBank/DDBJ databases">
        <title>Phylogenomic reconstructions and comparative analyses of Kickxellomycotina fungi.</title>
        <authorList>
            <person name="Reynolds N.K."/>
            <person name="Stajich J.E."/>
            <person name="Barry K."/>
            <person name="Grigoriev I.V."/>
            <person name="Crous P."/>
            <person name="Smith M.E."/>
        </authorList>
    </citation>
    <scope>NUCLEOTIDE SEQUENCE</scope>
    <source>
        <strain evidence="1">RSA 2271</strain>
    </source>
</reference>
<gene>
    <name evidence="1" type="primary">ORC4_2</name>
    <name evidence="1" type="ORF">EV182_007882</name>
</gene>
<evidence type="ECO:0000313" key="1">
    <source>
        <dbReference type="EMBL" id="KAJ1670991.1"/>
    </source>
</evidence>
<accession>A0ACC1H6Z4</accession>